<reference evidence="4 5" key="1">
    <citation type="submission" date="2015-05" db="EMBL/GenBank/DDBJ databases">
        <title>Draft genome sequence of Microvirga vignae strain BR3299, a novel nitrogen fixing bacteria isolated from Brazil semi-aired region.</title>
        <authorList>
            <person name="Zilli J.E."/>
            <person name="Passos S.R."/>
            <person name="Leite J."/>
            <person name="Baldani J.I."/>
            <person name="Xavier G.R."/>
            <person name="Rumjaneck N.G."/>
            <person name="Simoes-Araujo J.L."/>
        </authorList>
    </citation>
    <scope>NUCLEOTIDE SEQUENCE [LARGE SCALE GENOMIC DNA]</scope>
    <source>
        <strain evidence="4 5">BR3299</strain>
    </source>
</reference>
<dbReference type="EMBL" id="LCYG01000076">
    <property type="protein sequence ID" value="KLK90609.1"/>
    <property type="molecule type" value="Genomic_DNA"/>
</dbReference>
<comment type="caution">
    <text evidence="4">The sequence shown here is derived from an EMBL/GenBank/DDBJ whole genome shotgun (WGS) entry which is preliminary data.</text>
</comment>
<dbReference type="Pfam" id="PF01551">
    <property type="entry name" value="Peptidase_M23"/>
    <property type="match status" value="1"/>
</dbReference>
<dbReference type="CDD" id="cd12797">
    <property type="entry name" value="M23_peptidase"/>
    <property type="match status" value="1"/>
</dbReference>
<evidence type="ECO:0000256" key="1">
    <source>
        <dbReference type="ARBA" id="ARBA00022729"/>
    </source>
</evidence>
<dbReference type="AlphaFoldDB" id="A0A0H1R6D9"/>
<keyword evidence="5" id="KW-1185">Reference proteome</keyword>
<dbReference type="STRING" id="1225564.AA309_24760"/>
<dbReference type="Proteomes" id="UP000035489">
    <property type="component" value="Unassembled WGS sequence"/>
</dbReference>
<dbReference type="PATRIC" id="fig|1225564.3.peg.6446"/>
<evidence type="ECO:0000259" key="3">
    <source>
        <dbReference type="Pfam" id="PF01551"/>
    </source>
</evidence>
<organism evidence="4 5">
    <name type="scientific">Microvirga vignae</name>
    <dbReference type="NCBI Taxonomy" id="1225564"/>
    <lineage>
        <taxon>Bacteria</taxon>
        <taxon>Pseudomonadati</taxon>
        <taxon>Pseudomonadota</taxon>
        <taxon>Alphaproteobacteria</taxon>
        <taxon>Hyphomicrobiales</taxon>
        <taxon>Methylobacteriaceae</taxon>
        <taxon>Microvirga</taxon>
    </lineage>
</organism>
<evidence type="ECO:0000313" key="5">
    <source>
        <dbReference type="Proteomes" id="UP000035489"/>
    </source>
</evidence>
<dbReference type="GO" id="GO:0004222">
    <property type="term" value="F:metalloendopeptidase activity"/>
    <property type="evidence" value="ECO:0007669"/>
    <property type="project" value="TreeGrafter"/>
</dbReference>
<dbReference type="InterPro" id="IPR016047">
    <property type="entry name" value="M23ase_b-sheet_dom"/>
</dbReference>
<feature type="domain" description="M23ase beta-sheet core" evidence="3">
    <location>
        <begin position="65"/>
        <end position="182"/>
    </location>
</feature>
<dbReference type="InterPro" id="IPR050570">
    <property type="entry name" value="Cell_wall_metabolism_enzyme"/>
</dbReference>
<feature type="chain" id="PRO_5002592934" evidence="2">
    <location>
        <begin position="22"/>
        <end position="332"/>
    </location>
</feature>
<accession>A0A0H1R6D9</accession>
<dbReference type="OrthoDB" id="5489603at2"/>
<dbReference type="SUPFAM" id="SSF51261">
    <property type="entry name" value="Duplicated hybrid motif"/>
    <property type="match status" value="1"/>
</dbReference>
<sequence length="332" mass="35290">MRLPAFSLIALSLAAPRAAHAQEMLFRLPAACEIGRTCFIQHYVDHDSSPEAEDYRCGTLTYDGHDGTDIRVPTTAAQKAGVDVVAAADGTVLRTRDGVEDISLSGRNRESVENTECGNGAVVDHGNGWQTQYCHMAKGSLAVKPGDTVKAGDRIGRIGLSGATEFPHLHFTVRKDGQVVDPFTSGPASQACGAGQQASLWEPSERSALAYQAGSVLNKGFAPGPVSMEAIESGSAEQNTPTTTSPALVAYVRAIGLKGGDAQILTLFDPDGKPIAQNKAPPLDRNKAQWMMFTGIRQPAGGFRPGLYRAIYRVERDGKPAIEQAFGISLRP</sequence>
<evidence type="ECO:0000313" key="4">
    <source>
        <dbReference type="EMBL" id="KLK90609.1"/>
    </source>
</evidence>
<dbReference type="RefSeq" id="WP_047191712.1">
    <property type="nucleotide sequence ID" value="NZ_LCYG01000076.1"/>
</dbReference>
<gene>
    <name evidence="4" type="ORF">AA309_24760</name>
</gene>
<name>A0A0H1R6D9_9HYPH</name>
<keyword evidence="1 2" id="KW-0732">Signal</keyword>
<proteinExistence type="predicted"/>
<evidence type="ECO:0000256" key="2">
    <source>
        <dbReference type="SAM" id="SignalP"/>
    </source>
</evidence>
<dbReference type="InterPro" id="IPR011055">
    <property type="entry name" value="Dup_hybrid_motif"/>
</dbReference>
<dbReference type="PANTHER" id="PTHR21666:SF289">
    <property type="entry name" value="L-ALA--D-GLU ENDOPEPTIDASE"/>
    <property type="match status" value="1"/>
</dbReference>
<protein>
    <submittedName>
        <fullName evidence="4">Peptidase M23</fullName>
    </submittedName>
</protein>
<dbReference type="Gene3D" id="2.70.70.10">
    <property type="entry name" value="Glucose Permease (Domain IIA)"/>
    <property type="match status" value="1"/>
</dbReference>
<dbReference type="PANTHER" id="PTHR21666">
    <property type="entry name" value="PEPTIDASE-RELATED"/>
    <property type="match status" value="1"/>
</dbReference>
<feature type="signal peptide" evidence="2">
    <location>
        <begin position="1"/>
        <end position="21"/>
    </location>
</feature>